<gene>
    <name evidence="3" type="ORF">UFOVP422_3</name>
</gene>
<dbReference type="Pfam" id="PF05272">
    <property type="entry name" value="VapE-like_dom"/>
    <property type="match status" value="1"/>
</dbReference>
<name>A0A6J5M6R4_9CAUD</name>
<feature type="region of interest" description="Disordered" evidence="1">
    <location>
        <begin position="688"/>
        <end position="713"/>
    </location>
</feature>
<accession>A0A6J5M6R4</accession>
<dbReference type="EMBL" id="LR796398">
    <property type="protein sequence ID" value="CAB4141821.1"/>
    <property type="molecule type" value="Genomic_DNA"/>
</dbReference>
<protein>
    <submittedName>
        <fullName evidence="3">Virulence-associated E</fullName>
    </submittedName>
</protein>
<reference evidence="3" key="1">
    <citation type="submission" date="2020-04" db="EMBL/GenBank/DDBJ databases">
        <authorList>
            <person name="Chiriac C."/>
            <person name="Salcher M."/>
            <person name="Ghai R."/>
            <person name="Kavagutti S V."/>
        </authorList>
    </citation>
    <scope>NUCLEOTIDE SEQUENCE</scope>
</reference>
<dbReference type="InterPro" id="IPR007936">
    <property type="entry name" value="VapE-like_dom"/>
</dbReference>
<proteinExistence type="predicted"/>
<organism evidence="3">
    <name type="scientific">uncultured Caudovirales phage</name>
    <dbReference type="NCBI Taxonomy" id="2100421"/>
    <lineage>
        <taxon>Viruses</taxon>
        <taxon>Duplodnaviria</taxon>
        <taxon>Heunggongvirae</taxon>
        <taxon>Uroviricota</taxon>
        <taxon>Caudoviricetes</taxon>
        <taxon>Peduoviridae</taxon>
        <taxon>Maltschvirus</taxon>
        <taxon>Maltschvirus maltsch</taxon>
    </lineage>
</organism>
<sequence length="713" mass="81476">MIYRLCINTEVTGKASRSEYVALTSRLRRVEWTVDQIAQHLAVEGHPICTADLKDDDRGYARRTTDSFLSSSIVGLDIDNNARPFHAIKDDPFFREHASFAYTTPSHSETNPRYRVIFVLEEPIRNPDEYKQLTTAIAERFGGDMAARDAVRLWFGNKDAQVINWDKALSTSEVERLCADEGKARDEETKFEAFGSRKLTAEEVRKMLRFIPPRQDHIDWKRVVAGVVDALGDGPETLRLLEEWSPSTMPYSDVIKNRLTKVRTGTLIWLAKREGYDPPRDLYKPPTTDAVEVHDRIESYLSARYKFRKNTTTHVVEYRDPDDPKWHRVTDYWVNSMLRNMRAHGLKIGRERIYEILDSEFSPLYDPIAEYFANLTEWRDGDEDHITKAVNLIPCDPSLPEPPVREHNQLVFRKWIVGAVACALDGKPNHLMLILQGAQGVGKTTLLRYLCPQHLQEDHYYEGQLSDDRDTLVAISRSLIIVDDELESLTKKEVEKIKSLVTMGKKQRRLAYDRTDTTLVRRGSFAGSVNRQTFLSDETGSRRFPVITVGGFMDLDKLFAIDVDLIWSQALALYREGYPYWMNSAEIEKLNWMNANYTVSNEADDLVWKYVVEVDDGSDTAMSATSILNAINSRLWNDENVKAPTLTTWQLGRALAKAGYKSKVIRDGEKTLRAYPVRIRTTARADSKAPAAKVHNLRTNHDKDKLGGAGVSF</sequence>
<dbReference type="InterPro" id="IPR027417">
    <property type="entry name" value="P-loop_NTPase"/>
</dbReference>
<evidence type="ECO:0000259" key="2">
    <source>
        <dbReference type="Pfam" id="PF05272"/>
    </source>
</evidence>
<dbReference type="SUPFAM" id="SSF52540">
    <property type="entry name" value="P-loop containing nucleoside triphosphate hydrolases"/>
    <property type="match status" value="1"/>
</dbReference>
<evidence type="ECO:0000256" key="1">
    <source>
        <dbReference type="SAM" id="MobiDB-lite"/>
    </source>
</evidence>
<feature type="domain" description="Virulence-associated protein E-like" evidence="2">
    <location>
        <begin position="406"/>
        <end position="598"/>
    </location>
</feature>
<dbReference type="PANTHER" id="PTHR34985:SF1">
    <property type="entry name" value="SLR0554 PROTEIN"/>
    <property type="match status" value="1"/>
</dbReference>
<evidence type="ECO:0000313" key="3">
    <source>
        <dbReference type="EMBL" id="CAB4141821.1"/>
    </source>
</evidence>
<dbReference type="PANTHER" id="PTHR34985">
    <property type="entry name" value="SLR0554 PROTEIN"/>
    <property type="match status" value="1"/>
</dbReference>